<dbReference type="EC" id="3.1.3.16" evidence="2"/>
<dbReference type="Proteomes" id="UP001589834">
    <property type="component" value="Unassembled WGS sequence"/>
</dbReference>
<dbReference type="SUPFAM" id="SSF81606">
    <property type="entry name" value="PP2C-like"/>
    <property type="match status" value="1"/>
</dbReference>
<gene>
    <name evidence="2" type="ORF">ACFFGG_04725</name>
</gene>
<evidence type="ECO:0000259" key="1">
    <source>
        <dbReference type="PROSITE" id="PS51746"/>
    </source>
</evidence>
<name>A0ABV6PPT6_9BURK</name>
<protein>
    <submittedName>
        <fullName evidence="2">PP2C family protein-serine/threonine phosphatase</fullName>
        <ecNumber evidence="2">3.1.3.16</ecNumber>
    </submittedName>
</protein>
<dbReference type="RefSeq" id="WP_377480422.1">
    <property type="nucleotide sequence ID" value="NZ_JBHLTN010000007.1"/>
</dbReference>
<dbReference type="InterPro" id="IPR001932">
    <property type="entry name" value="PPM-type_phosphatase-like_dom"/>
</dbReference>
<dbReference type="Gene3D" id="3.60.40.10">
    <property type="entry name" value="PPM-type phosphatase domain"/>
    <property type="match status" value="1"/>
</dbReference>
<accession>A0ABV6PPT6</accession>
<evidence type="ECO:0000313" key="2">
    <source>
        <dbReference type="EMBL" id="MFC0591855.1"/>
    </source>
</evidence>
<dbReference type="GO" id="GO:0004722">
    <property type="term" value="F:protein serine/threonine phosphatase activity"/>
    <property type="evidence" value="ECO:0007669"/>
    <property type="project" value="UniProtKB-EC"/>
</dbReference>
<dbReference type="EMBL" id="JBHLTN010000007">
    <property type="protein sequence ID" value="MFC0591855.1"/>
    <property type="molecule type" value="Genomic_DNA"/>
</dbReference>
<keyword evidence="3" id="KW-1185">Reference proteome</keyword>
<dbReference type="CDD" id="cd00143">
    <property type="entry name" value="PP2Cc"/>
    <property type="match status" value="1"/>
</dbReference>
<sequence>MDKGYRLSAATGLHKGDRDYQQDQVALLTHPRASGCLLGVVADGMGGRTGGRKAADQVLLTARQLFERYDPDTDDAAALLRQIGQEAHLVIKLTAIAAEQEPHSTMALFLLNPGGECHWLHCGDSRIHHFRGTQLVRRSTDHSYVQTLVAQGQLSEEEANDHPQSNVLTSCLGTEPEPTFTAQFIPRLQIGDTLLACSDGVWHYFNTEELGSVLNTLNPREASEFLIEKARQRANGVGDNLSLVILKVEPPVETKPTRRSSLASLN</sequence>
<dbReference type="InterPro" id="IPR036457">
    <property type="entry name" value="PPM-type-like_dom_sf"/>
</dbReference>
<proteinExistence type="predicted"/>
<comment type="caution">
    <text evidence="2">The sequence shown here is derived from an EMBL/GenBank/DDBJ whole genome shotgun (WGS) entry which is preliminary data.</text>
</comment>
<dbReference type="PROSITE" id="PS51746">
    <property type="entry name" value="PPM_2"/>
    <property type="match status" value="1"/>
</dbReference>
<reference evidence="2 3" key="1">
    <citation type="submission" date="2024-09" db="EMBL/GenBank/DDBJ databases">
        <authorList>
            <person name="Sun Q."/>
            <person name="Mori K."/>
        </authorList>
    </citation>
    <scope>NUCLEOTIDE SEQUENCE [LARGE SCALE GENOMIC DNA]</scope>
    <source>
        <strain evidence="2 3">NCAIM B.02336</strain>
    </source>
</reference>
<evidence type="ECO:0000313" key="3">
    <source>
        <dbReference type="Proteomes" id="UP001589834"/>
    </source>
</evidence>
<dbReference type="SMART" id="SM00332">
    <property type="entry name" value="PP2Cc"/>
    <property type="match status" value="1"/>
</dbReference>
<organism evidence="2 3">
    <name type="scientific">Ottowia pentelensis</name>
    <dbReference type="NCBI Taxonomy" id="511108"/>
    <lineage>
        <taxon>Bacteria</taxon>
        <taxon>Pseudomonadati</taxon>
        <taxon>Pseudomonadota</taxon>
        <taxon>Betaproteobacteria</taxon>
        <taxon>Burkholderiales</taxon>
        <taxon>Comamonadaceae</taxon>
        <taxon>Ottowia</taxon>
    </lineage>
</organism>
<dbReference type="Pfam" id="PF13672">
    <property type="entry name" value="PP2C_2"/>
    <property type="match status" value="1"/>
</dbReference>
<dbReference type="SMART" id="SM00331">
    <property type="entry name" value="PP2C_SIG"/>
    <property type="match status" value="1"/>
</dbReference>
<keyword evidence="2" id="KW-0378">Hydrolase</keyword>
<feature type="domain" description="PPM-type phosphatase" evidence="1">
    <location>
        <begin position="4"/>
        <end position="248"/>
    </location>
</feature>